<proteinExistence type="predicted"/>
<dbReference type="EMBL" id="JACCBV010000001">
    <property type="protein sequence ID" value="NYE19013.1"/>
    <property type="molecule type" value="Genomic_DNA"/>
</dbReference>
<dbReference type="RefSeq" id="WP_179488063.1">
    <property type="nucleotide sequence ID" value="NZ_JACCBV010000001.1"/>
</dbReference>
<sequence length="462" mass="51386">MSRTRGPLRRCRDNPRYFEDADGRFVWLTGSHTWANLATDQGNAAFDFTSYVRWAARLGHTMIRGWNWDLPHSRQGWNGGPFDFAPSPFARAGPGLATDGRPRFDLTRPEPAFFDRLRDRVLEAGESGLYVSIMLFQGFAWQFNRADDDGMPYDGRNNVNGVDAGRAGAAATLGDPAVLAAQERYVRWVVDAVGDLDNVLYEIANEAAPSSTTWQHHLIGVLRTEQERRGMRHPIGMTHQFDGGSLDALRTSGADWISPDCDEPTRRAPPPAEGEQVVVYDSDHGYDWRTLRSQPASEQRAWVWRCLLRGAGGVLFMDPFLARIEIDGVVRNAPRGRNPGDPAFGVALDPFWNPLREALGHARRFADALDLRTMLPRPGLADGGWCLADPGRSYAVFVPTGAAARIRLEPGVYDVRRFDPATGSWHSVEEVTGVGTAMWLERRIAGDAAFVVTRRGVSTPRW</sequence>
<dbReference type="SUPFAM" id="SSF51445">
    <property type="entry name" value="(Trans)glycosidases"/>
    <property type="match status" value="1"/>
</dbReference>
<keyword evidence="2" id="KW-1185">Reference proteome</keyword>
<dbReference type="AlphaFoldDB" id="A0A7Y9KKA4"/>
<protein>
    <submittedName>
        <fullName evidence="1">Uncharacterized protein</fullName>
    </submittedName>
</protein>
<accession>A0A7Y9KKA4</accession>
<dbReference type="Gene3D" id="3.20.20.80">
    <property type="entry name" value="Glycosidases"/>
    <property type="match status" value="1"/>
</dbReference>
<evidence type="ECO:0000313" key="1">
    <source>
        <dbReference type="EMBL" id="NYE19013.1"/>
    </source>
</evidence>
<gene>
    <name evidence="1" type="ORF">BJ991_001041</name>
</gene>
<organism evidence="1 2">
    <name type="scientific">Microbacterium immunditiarum</name>
    <dbReference type="NCBI Taxonomy" id="337480"/>
    <lineage>
        <taxon>Bacteria</taxon>
        <taxon>Bacillati</taxon>
        <taxon>Actinomycetota</taxon>
        <taxon>Actinomycetes</taxon>
        <taxon>Micrococcales</taxon>
        <taxon>Microbacteriaceae</taxon>
        <taxon>Microbacterium</taxon>
    </lineage>
</organism>
<dbReference type="Proteomes" id="UP000576969">
    <property type="component" value="Unassembled WGS sequence"/>
</dbReference>
<dbReference type="InterPro" id="IPR017853">
    <property type="entry name" value="GH"/>
</dbReference>
<evidence type="ECO:0000313" key="2">
    <source>
        <dbReference type="Proteomes" id="UP000576969"/>
    </source>
</evidence>
<name>A0A7Y9KKA4_9MICO</name>
<reference evidence="1 2" key="1">
    <citation type="submission" date="2020-07" db="EMBL/GenBank/DDBJ databases">
        <title>Sequencing the genomes of 1000 actinobacteria strains.</title>
        <authorList>
            <person name="Klenk H.-P."/>
        </authorList>
    </citation>
    <scope>NUCLEOTIDE SEQUENCE [LARGE SCALE GENOMIC DNA]</scope>
    <source>
        <strain evidence="1 2">DSM 24662</strain>
    </source>
</reference>
<comment type="caution">
    <text evidence="1">The sequence shown here is derived from an EMBL/GenBank/DDBJ whole genome shotgun (WGS) entry which is preliminary data.</text>
</comment>